<evidence type="ECO:0000256" key="3">
    <source>
        <dbReference type="ARBA" id="ARBA00022989"/>
    </source>
</evidence>
<dbReference type="AlphaFoldDB" id="A0A0L6CSB0"/>
<reference evidence="5" key="1">
    <citation type="submission" date="2015-07" db="EMBL/GenBank/DDBJ databases">
        <title>Draft Genome Sequence of Roseovarius tolerans EL-164, a producer of N-Acylated Alanine Methyl Esters (NAMEs).</title>
        <authorList>
            <person name="Voget S."/>
            <person name="Bruns H."/>
            <person name="Wagner-Doebler I."/>
            <person name="Schulz S."/>
            <person name="Daniel R."/>
        </authorList>
    </citation>
    <scope>NUCLEOTIDE SEQUENCE [LARGE SCALE GENOMIC DNA]</scope>
    <source>
        <strain evidence="5">EL-164</strain>
    </source>
</reference>
<dbReference type="STRING" id="74031.SAMN04488077_106159"/>
<name>A0A0L6CSB0_9RHOB</name>
<dbReference type="GO" id="GO:0005737">
    <property type="term" value="C:cytoplasm"/>
    <property type="evidence" value="ECO:0007669"/>
    <property type="project" value="TreeGrafter"/>
</dbReference>
<proteinExistence type="predicted"/>
<evidence type="ECO:0000313" key="4">
    <source>
        <dbReference type="EMBL" id="KNX40540.1"/>
    </source>
</evidence>
<keyword evidence="2" id="KW-0812">Transmembrane</keyword>
<evidence type="ECO:0000256" key="2">
    <source>
        <dbReference type="ARBA" id="ARBA00022692"/>
    </source>
</evidence>
<evidence type="ECO:0008006" key="6">
    <source>
        <dbReference type="Google" id="ProtNLM"/>
    </source>
</evidence>
<dbReference type="RefSeq" id="WP_235575869.1">
    <property type="nucleotide sequence ID" value="NZ_CP118494.1"/>
</dbReference>
<dbReference type="Proteomes" id="UP000037046">
    <property type="component" value="Unassembled WGS sequence"/>
</dbReference>
<keyword evidence="3" id="KW-0472">Membrane</keyword>
<accession>A0A0L6CSB0</accession>
<sequence>MTKPGAITAALPAPALGGSHVIMTTMKNEGPFLLEWIAYNLTIGFTGFVIFTNNCDDGTDLMAERLEELGYCSHRPNDVSDGSPPQHKALRRATAHPWVKGAEWLICLDVDEFINLREGVQTLDEMIATMGDCDAVSFVWKLFGCGGVEDYKDTPVTDQFFLADIEDDPANGRATGFKTMFRNNGLFRKYNPHRPKGVPEGREDAVRWSDCGGNLRPMGQIGWRAWSGFSNRYARLHHYSVRSLDSFLVKRDRGRTNHIAREQTEHYWSDMNVNRAQDRSILPHAERARPVLDALKADPVLARLHQDACDWHRAKIAELKERAGWDEFLGWLKVNKIETKDEVTEKDY</sequence>
<keyword evidence="3" id="KW-1133">Transmembrane helix</keyword>
<comment type="subcellular location">
    <subcellularLocation>
        <location evidence="1">Membrane</location>
        <topology evidence="1">Single-pass membrane protein</topology>
    </subcellularLocation>
</comment>
<dbReference type="GO" id="GO:0016757">
    <property type="term" value="F:glycosyltransferase activity"/>
    <property type="evidence" value="ECO:0007669"/>
    <property type="project" value="TreeGrafter"/>
</dbReference>
<dbReference type="EMBL" id="LGVV01000049">
    <property type="protein sequence ID" value="KNX40540.1"/>
    <property type="molecule type" value="Genomic_DNA"/>
</dbReference>
<dbReference type="PANTHER" id="PTHR21461:SF69">
    <property type="entry name" value="GLYCOSYLTRANSFERASE FAMILY 92 PROTEIN"/>
    <property type="match status" value="1"/>
</dbReference>
<comment type="caution">
    <text evidence="4">The sequence shown here is derived from an EMBL/GenBank/DDBJ whole genome shotgun (WGS) entry which is preliminary data.</text>
</comment>
<evidence type="ECO:0000256" key="1">
    <source>
        <dbReference type="ARBA" id="ARBA00004167"/>
    </source>
</evidence>
<evidence type="ECO:0000313" key="5">
    <source>
        <dbReference type="Proteomes" id="UP000037046"/>
    </source>
</evidence>
<organism evidence="4 5">
    <name type="scientific">Roseovarius tolerans</name>
    <dbReference type="NCBI Taxonomy" id="74031"/>
    <lineage>
        <taxon>Bacteria</taxon>
        <taxon>Pseudomonadati</taxon>
        <taxon>Pseudomonadota</taxon>
        <taxon>Alphaproteobacteria</taxon>
        <taxon>Rhodobacterales</taxon>
        <taxon>Roseobacteraceae</taxon>
        <taxon>Roseovarius</taxon>
    </lineage>
</organism>
<gene>
    <name evidence="4" type="ORF">ROTO_29350</name>
</gene>
<keyword evidence="5" id="KW-1185">Reference proteome</keyword>
<dbReference type="Pfam" id="PF13704">
    <property type="entry name" value="Glyco_tranf_2_4"/>
    <property type="match status" value="1"/>
</dbReference>
<protein>
    <recommendedName>
        <fullName evidence="6">Glycosyl transferase family 2</fullName>
    </recommendedName>
</protein>
<dbReference type="GO" id="GO:0016020">
    <property type="term" value="C:membrane"/>
    <property type="evidence" value="ECO:0007669"/>
    <property type="project" value="UniProtKB-SubCell"/>
</dbReference>
<dbReference type="PATRIC" id="fig|74031.6.peg.2989"/>
<dbReference type="PANTHER" id="PTHR21461">
    <property type="entry name" value="GLYCOSYLTRANSFERASE FAMILY 92 PROTEIN"/>
    <property type="match status" value="1"/>
</dbReference>